<dbReference type="Pfam" id="PF07714">
    <property type="entry name" value="PK_Tyr_Ser-Thr"/>
    <property type="match status" value="1"/>
</dbReference>
<dbReference type="InterPro" id="IPR000719">
    <property type="entry name" value="Prot_kinase_dom"/>
</dbReference>
<dbReference type="PROSITE" id="PS00108">
    <property type="entry name" value="PROTEIN_KINASE_ST"/>
    <property type="match status" value="1"/>
</dbReference>
<dbReference type="SMART" id="SM00220">
    <property type="entry name" value="S_TKc"/>
    <property type="match status" value="1"/>
</dbReference>
<dbReference type="SUPFAM" id="SSF56112">
    <property type="entry name" value="Protein kinase-like (PK-like)"/>
    <property type="match status" value="1"/>
</dbReference>
<dbReference type="GO" id="GO:0005524">
    <property type="term" value="F:ATP binding"/>
    <property type="evidence" value="ECO:0007669"/>
    <property type="project" value="UniProtKB-KW"/>
</dbReference>
<dbReference type="InterPro" id="IPR011009">
    <property type="entry name" value="Kinase-like_dom_sf"/>
</dbReference>
<evidence type="ECO:0000256" key="3">
    <source>
        <dbReference type="ARBA" id="ARBA00022679"/>
    </source>
</evidence>
<dbReference type="AlphaFoldDB" id="A0A2N9I0B5"/>
<dbReference type="Gene3D" id="3.30.200.20">
    <property type="entry name" value="Phosphorylase Kinase, domain 1"/>
    <property type="match status" value="1"/>
</dbReference>
<evidence type="ECO:0000256" key="6">
    <source>
        <dbReference type="ARBA" id="ARBA00022840"/>
    </source>
</evidence>
<keyword evidence="2" id="KW-0723">Serine/threonine-protein kinase</keyword>
<dbReference type="Gene3D" id="2.60.120.430">
    <property type="entry name" value="Galactose-binding lectin"/>
    <property type="match status" value="1"/>
</dbReference>
<evidence type="ECO:0000256" key="7">
    <source>
        <dbReference type="ARBA" id="ARBA00047899"/>
    </source>
</evidence>
<evidence type="ECO:0000256" key="8">
    <source>
        <dbReference type="ARBA" id="ARBA00048679"/>
    </source>
</evidence>
<evidence type="ECO:0000259" key="10">
    <source>
        <dbReference type="PROSITE" id="PS50011"/>
    </source>
</evidence>
<evidence type="ECO:0000256" key="9">
    <source>
        <dbReference type="SAM" id="Phobius"/>
    </source>
</evidence>
<dbReference type="PROSITE" id="PS50011">
    <property type="entry name" value="PROTEIN_KINASE_DOM"/>
    <property type="match status" value="1"/>
</dbReference>
<comment type="catalytic activity">
    <reaction evidence="8">
        <text>L-seryl-[protein] + ATP = O-phospho-L-seryl-[protein] + ADP + H(+)</text>
        <dbReference type="Rhea" id="RHEA:17989"/>
        <dbReference type="Rhea" id="RHEA-COMP:9863"/>
        <dbReference type="Rhea" id="RHEA-COMP:11604"/>
        <dbReference type="ChEBI" id="CHEBI:15378"/>
        <dbReference type="ChEBI" id="CHEBI:29999"/>
        <dbReference type="ChEBI" id="CHEBI:30616"/>
        <dbReference type="ChEBI" id="CHEBI:83421"/>
        <dbReference type="ChEBI" id="CHEBI:456216"/>
        <dbReference type="EC" id="2.7.11.1"/>
    </reaction>
</comment>
<keyword evidence="9" id="KW-1133">Transmembrane helix</keyword>
<feature type="transmembrane region" description="Helical" evidence="9">
    <location>
        <begin position="254"/>
        <end position="278"/>
    </location>
</feature>
<dbReference type="GO" id="GO:0009506">
    <property type="term" value="C:plasmodesma"/>
    <property type="evidence" value="ECO:0007669"/>
    <property type="project" value="TreeGrafter"/>
</dbReference>
<dbReference type="InterPro" id="IPR001245">
    <property type="entry name" value="Ser-Thr/Tyr_kinase_cat_dom"/>
</dbReference>
<keyword evidence="5" id="KW-0418">Kinase</keyword>
<feature type="domain" description="Protein kinase" evidence="10">
    <location>
        <begin position="252"/>
        <end position="545"/>
    </location>
</feature>
<dbReference type="InterPro" id="IPR008271">
    <property type="entry name" value="Ser/Thr_kinase_AS"/>
</dbReference>
<dbReference type="PANTHER" id="PTHR27003:SF451">
    <property type="entry name" value="PROTEIN KINASE DOMAIN-CONTAINING PROTEIN"/>
    <property type="match status" value="1"/>
</dbReference>
<name>A0A2N9I0B5_FAGSY</name>
<dbReference type="FunFam" id="1.10.510.10:FF:001023">
    <property type="entry name" value="Os07g0541700 protein"/>
    <property type="match status" value="1"/>
</dbReference>
<dbReference type="EC" id="2.7.11.1" evidence="1"/>
<sequence>MWCLGVSGPSGPCEVVLGLKCAPMRNLSMLTPMVSIFCLFVLLYHITTASSTNPHCIAAFDIKLDCGSDRNSKDLVGRNWTGDNLKFFPRLNVGGSLISPTEDTGLFREWSPDINYFKGAGVVPHNASLIPKFSIISNCTAPDDVYRSARSMGPNNTKNLQSNLTWGLPVDSGFNYLDYVVMIRNKGVEDKVKHILSIDLHPRPNNLIFDDAILNGVEIFKLSNPDGNLGGPNSELVPSLPASKANESKTKKTILIAIGSGVGFLVVLTSVCCMVLLWKQRKTNSYGSYYPLSKYWCWRDSYKGRSTRTKASPLPDKLCRQFSLDEIRTATNNFHDELIVGRGAKEFRTEIKMLSQLRHVNLVSLIGFSNDEGEMILVYDYMTNGTLSDHLYDTNNDHLTWKQRLEICIGAARGLHYLHTCNKNPIIHRDVKTTNILLDDKWVSKVSDFGLSKMGLDQAAVSTLVKGTFGYLDPDYARCQQLTVKTDVYSFGVVMLEVLCGRKALNLKLEQEQWHLANWARKCIEKGSINQIIDPYLKGALNLSD</sequence>
<gene>
    <name evidence="11" type="ORF">FSB_LOCUS45667</name>
</gene>
<comment type="catalytic activity">
    <reaction evidence="7">
        <text>L-threonyl-[protein] + ATP = O-phospho-L-threonyl-[protein] + ADP + H(+)</text>
        <dbReference type="Rhea" id="RHEA:46608"/>
        <dbReference type="Rhea" id="RHEA-COMP:11060"/>
        <dbReference type="Rhea" id="RHEA-COMP:11605"/>
        <dbReference type="ChEBI" id="CHEBI:15378"/>
        <dbReference type="ChEBI" id="CHEBI:30013"/>
        <dbReference type="ChEBI" id="CHEBI:30616"/>
        <dbReference type="ChEBI" id="CHEBI:61977"/>
        <dbReference type="ChEBI" id="CHEBI:456216"/>
        <dbReference type="EC" id="2.7.11.1"/>
    </reaction>
</comment>
<keyword evidence="6" id="KW-0067">ATP-binding</keyword>
<dbReference type="GO" id="GO:0004714">
    <property type="term" value="F:transmembrane receptor protein tyrosine kinase activity"/>
    <property type="evidence" value="ECO:0007669"/>
    <property type="project" value="InterPro"/>
</dbReference>
<keyword evidence="3" id="KW-0808">Transferase</keyword>
<evidence type="ECO:0000256" key="2">
    <source>
        <dbReference type="ARBA" id="ARBA00022527"/>
    </source>
</evidence>
<evidence type="ECO:0000256" key="4">
    <source>
        <dbReference type="ARBA" id="ARBA00022741"/>
    </source>
</evidence>
<keyword evidence="9" id="KW-0812">Transmembrane</keyword>
<proteinExistence type="predicted"/>
<dbReference type="GO" id="GO:0005886">
    <property type="term" value="C:plasma membrane"/>
    <property type="evidence" value="ECO:0007669"/>
    <property type="project" value="TreeGrafter"/>
</dbReference>
<feature type="transmembrane region" description="Helical" evidence="9">
    <location>
        <begin position="27"/>
        <end position="46"/>
    </location>
</feature>
<evidence type="ECO:0000256" key="5">
    <source>
        <dbReference type="ARBA" id="ARBA00022777"/>
    </source>
</evidence>
<reference evidence="11" key="1">
    <citation type="submission" date="2018-02" db="EMBL/GenBank/DDBJ databases">
        <authorList>
            <person name="Cohen D.B."/>
            <person name="Kent A.D."/>
        </authorList>
    </citation>
    <scope>NUCLEOTIDE SEQUENCE</scope>
</reference>
<keyword evidence="4" id="KW-0547">Nucleotide-binding</keyword>
<accession>A0A2N9I0B5</accession>
<protein>
    <recommendedName>
        <fullName evidence="1">non-specific serine/threonine protein kinase</fullName>
        <ecNumber evidence="1">2.7.11.1</ecNumber>
    </recommendedName>
</protein>
<evidence type="ECO:0000256" key="1">
    <source>
        <dbReference type="ARBA" id="ARBA00012513"/>
    </source>
</evidence>
<dbReference type="InterPro" id="IPR045272">
    <property type="entry name" value="ANXUR1/2-like"/>
</dbReference>
<organism evidence="11">
    <name type="scientific">Fagus sylvatica</name>
    <name type="common">Beechnut</name>
    <dbReference type="NCBI Taxonomy" id="28930"/>
    <lineage>
        <taxon>Eukaryota</taxon>
        <taxon>Viridiplantae</taxon>
        <taxon>Streptophyta</taxon>
        <taxon>Embryophyta</taxon>
        <taxon>Tracheophyta</taxon>
        <taxon>Spermatophyta</taxon>
        <taxon>Magnoliopsida</taxon>
        <taxon>eudicotyledons</taxon>
        <taxon>Gunneridae</taxon>
        <taxon>Pentapetalae</taxon>
        <taxon>rosids</taxon>
        <taxon>fabids</taxon>
        <taxon>Fagales</taxon>
        <taxon>Fagaceae</taxon>
        <taxon>Fagus</taxon>
    </lineage>
</organism>
<dbReference type="GO" id="GO:0004674">
    <property type="term" value="F:protein serine/threonine kinase activity"/>
    <property type="evidence" value="ECO:0007669"/>
    <property type="project" value="UniProtKB-KW"/>
</dbReference>
<dbReference type="EMBL" id="OIVN01004502">
    <property type="protein sequence ID" value="SPD17785.1"/>
    <property type="molecule type" value="Genomic_DNA"/>
</dbReference>
<dbReference type="PANTHER" id="PTHR27003">
    <property type="entry name" value="OS07G0166700 PROTEIN"/>
    <property type="match status" value="1"/>
</dbReference>
<keyword evidence="9" id="KW-0472">Membrane</keyword>
<dbReference type="Gene3D" id="1.10.510.10">
    <property type="entry name" value="Transferase(Phosphotransferase) domain 1"/>
    <property type="match status" value="1"/>
</dbReference>
<evidence type="ECO:0000313" key="11">
    <source>
        <dbReference type="EMBL" id="SPD17785.1"/>
    </source>
</evidence>